<comment type="caution">
    <text evidence="1">The sequence shown here is derived from an EMBL/GenBank/DDBJ whole genome shotgun (WGS) entry which is preliminary data.</text>
</comment>
<evidence type="ECO:0000313" key="2">
    <source>
        <dbReference type="Proteomes" id="UP000003254"/>
    </source>
</evidence>
<organism evidence="1 2">
    <name type="scientific">[Ruminococcus] lactaris ATCC 29176</name>
    <dbReference type="NCBI Taxonomy" id="471875"/>
    <lineage>
        <taxon>Bacteria</taxon>
        <taxon>Bacillati</taxon>
        <taxon>Bacillota</taxon>
        <taxon>Clostridia</taxon>
        <taxon>Lachnospirales</taxon>
        <taxon>Lachnospiraceae</taxon>
        <taxon>Mediterraneibacter</taxon>
    </lineage>
</organism>
<dbReference type="EMBL" id="ABOU02000047">
    <property type="protein sequence ID" value="EDY32167.1"/>
    <property type="molecule type" value="Genomic_DNA"/>
</dbReference>
<sequence length="41" mass="4816">MFRRYKGSGQFTGPFCIPMPDIRVAFLVFVMKIGYTRNIEQ</sequence>
<dbReference type="HOGENOM" id="CLU_3276176_0_0_9"/>
<proteinExistence type="predicted"/>
<reference evidence="1 2" key="1">
    <citation type="submission" date="2008-08" db="EMBL/GenBank/DDBJ databases">
        <title>Draft genome sequence of Ruminococcus lactaris ATCC 29176.</title>
        <authorList>
            <person name="Sudarsanam P."/>
            <person name="Ley R."/>
            <person name="Guruge J."/>
            <person name="Turnbaugh P.J."/>
            <person name="Mahowald M."/>
            <person name="Liep D."/>
            <person name="Gordon J."/>
        </authorList>
    </citation>
    <scope>NUCLEOTIDE SEQUENCE [LARGE SCALE GENOMIC DNA]</scope>
    <source>
        <strain evidence="1 2">ATCC 29176</strain>
    </source>
</reference>
<reference evidence="1 2" key="2">
    <citation type="submission" date="2008-08" db="EMBL/GenBank/DDBJ databases">
        <authorList>
            <person name="Fulton L."/>
            <person name="Clifton S."/>
            <person name="Fulton B."/>
            <person name="Xu J."/>
            <person name="Minx P."/>
            <person name="Pepin K.H."/>
            <person name="Johnson M."/>
            <person name="Bhonagiri V."/>
            <person name="Nash W.E."/>
            <person name="Mardis E.R."/>
            <person name="Wilson R.K."/>
        </authorList>
    </citation>
    <scope>NUCLEOTIDE SEQUENCE [LARGE SCALE GENOMIC DNA]</scope>
    <source>
        <strain evidence="1 2">ATCC 29176</strain>
    </source>
</reference>
<name>B5CRE5_9FIRM</name>
<dbReference type="Proteomes" id="UP000003254">
    <property type="component" value="Unassembled WGS sequence"/>
</dbReference>
<keyword evidence="2" id="KW-1185">Reference proteome</keyword>
<dbReference type="AlphaFoldDB" id="B5CRE5"/>
<accession>B5CRE5</accession>
<protein>
    <submittedName>
        <fullName evidence="1">Uncharacterized protein</fullName>
    </submittedName>
</protein>
<evidence type="ECO:0000313" key="1">
    <source>
        <dbReference type="EMBL" id="EDY32167.1"/>
    </source>
</evidence>
<gene>
    <name evidence="1" type="ORF">RUMLAC_02046</name>
</gene>